<dbReference type="EMBL" id="KN818234">
    <property type="protein sequence ID" value="KIL66808.1"/>
    <property type="molecule type" value="Genomic_DNA"/>
</dbReference>
<feature type="region of interest" description="Disordered" evidence="1">
    <location>
        <begin position="179"/>
        <end position="256"/>
    </location>
</feature>
<evidence type="ECO:0000313" key="3">
    <source>
        <dbReference type="Proteomes" id="UP000054549"/>
    </source>
</evidence>
<feature type="compositionally biased region" description="Low complexity" evidence="1">
    <location>
        <begin position="51"/>
        <end position="64"/>
    </location>
</feature>
<feature type="compositionally biased region" description="Polar residues" evidence="1">
    <location>
        <begin position="77"/>
        <end position="88"/>
    </location>
</feature>
<feature type="region of interest" description="Disordered" evidence="1">
    <location>
        <begin position="1"/>
        <end position="151"/>
    </location>
</feature>
<reference evidence="2 3" key="1">
    <citation type="submission" date="2014-04" db="EMBL/GenBank/DDBJ databases">
        <title>Evolutionary Origins and Diversification of the Mycorrhizal Mutualists.</title>
        <authorList>
            <consortium name="DOE Joint Genome Institute"/>
            <consortium name="Mycorrhizal Genomics Consortium"/>
            <person name="Kohler A."/>
            <person name="Kuo A."/>
            <person name="Nagy L.G."/>
            <person name="Floudas D."/>
            <person name="Copeland A."/>
            <person name="Barry K.W."/>
            <person name="Cichocki N."/>
            <person name="Veneault-Fourrey C."/>
            <person name="LaButti K."/>
            <person name="Lindquist E.A."/>
            <person name="Lipzen A."/>
            <person name="Lundell T."/>
            <person name="Morin E."/>
            <person name="Murat C."/>
            <person name="Riley R."/>
            <person name="Ohm R."/>
            <person name="Sun H."/>
            <person name="Tunlid A."/>
            <person name="Henrissat B."/>
            <person name="Grigoriev I.V."/>
            <person name="Hibbett D.S."/>
            <person name="Martin F."/>
        </authorList>
    </citation>
    <scope>NUCLEOTIDE SEQUENCE [LARGE SCALE GENOMIC DNA]</scope>
    <source>
        <strain evidence="2 3">Koide BX008</strain>
    </source>
</reference>
<keyword evidence="3" id="KW-1185">Reference proteome</keyword>
<name>A0A0C2XD93_AMAMK</name>
<evidence type="ECO:0000313" key="2">
    <source>
        <dbReference type="EMBL" id="KIL66808.1"/>
    </source>
</evidence>
<evidence type="ECO:0000256" key="1">
    <source>
        <dbReference type="SAM" id="MobiDB-lite"/>
    </source>
</evidence>
<accession>A0A0C2XD93</accession>
<feature type="compositionally biased region" description="Low complexity" evidence="1">
    <location>
        <begin position="130"/>
        <end position="139"/>
    </location>
</feature>
<dbReference type="HOGENOM" id="CLU_1085745_0_0_1"/>
<organism evidence="2 3">
    <name type="scientific">Amanita muscaria (strain Koide BX008)</name>
    <dbReference type="NCBI Taxonomy" id="946122"/>
    <lineage>
        <taxon>Eukaryota</taxon>
        <taxon>Fungi</taxon>
        <taxon>Dikarya</taxon>
        <taxon>Basidiomycota</taxon>
        <taxon>Agaricomycotina</taxon>
        <taxon>Agaricomycetes</taxon>
        <taxon>Agaricomycetidae</taxon>
        <taxon>Agaricales</taxon>
        <taxon>Pluteineae</taxon>
        <taxon>Amanitaceae</taxon>
        <taxon>Amanita</taxon>
    </lineage>
</organism>
<sequence>MDHDMNGARSRSVPLTTGEITVSADVDMEPTGSNTLHNDDNDSLPDLMELSDSSSDFGSVQSSVDELEVLIQAVDGGQNTPGPGTSNEPSPAVSPFPTPPAFQPSMRSNNRRARVEDDEDEERDRRHPSQRIPSSAPAQPQSPPRPNTRIRTTLNLPSLARMGLDQADPLRFFQHLMPQQPQTQQHEANNNTSTASNNNPTAAPQPNRPASSAAPTPQVPQNQPHGGQRQRTRTRNHGSLYRDTDASWCAGSYPWR</sequence>
<dbReference type="STRING" id="946122.A0A0C2XD93"/>
<feature type="compositionally biased region" description="Pro residues" evidence="1">
    <location>
        <begin position="92"/>
        <end position="102"/>
    </location>
</feature>
<dbReference type="AlphaFoldDB" id="A0A0C2XD93"/>
<protein>
    <submittedName>
        <fullName evidence="2">Uncharacterized protein</fullName>
    </submittedName>
</protein>
<feature type="compositionally biased region" description="Low complexity" evidence="1">
    <location>
        <begin position="179"/>
        <end position="210"/>
    </location>
</feature>
<feature type="compositionally biased region" description="Polar residues" evidence="1">
    <location>
        <begin position="213"/>
        <end position="225"/>
    </location>
</feature>
<dbReference type="InParanoid" id="A0A0C2XD93"/>
<proteinExistence type="predicted"/>
<gene>
    <name evidence="2" type="ORF">M378DRAFT_350288</name>
</gene>
<dbReference type="Proteomes" id="UP000054549">
    <property type="component" value="Unassembled WGS sequence"/>
</dbReference>